<evidence type="ECO:0000259" key="4">
    <source>
        <dbReference type="Pfam" id="PF10187"/>
    </source>
</evidence>
<dbReference type="RefSeq" id="XP_066654362.1">
    <property type="nucleotide sequence ID" value="XM_066800474.1"/>
</dbReference>
<comment type="caution">
    <text evidence="5">The sequence shown here is derived from an EMBL/GenBank/DDBJ whole genome shotgun (WGS) entry which is preliminary data.</text>
</comment>
<proteinExistence type="predicted"/>
<evidence type="ECO:0000313" key="6">
    <source>
        <dbReference type="Proteomes" id="UP001360953"/>
    </source>
</evidence>
<dbReference type="Pfam" id="PF10187">
    <property type="entry name" value="FAM192A_Fyv6_N"/>
    <property type="match status" value="1"/>
</dbReference>
<keyword evidence="6" id="KW-1185">Reference proteome</keyword>
<dbReference type="EMBL" id="JBBPEH010000007">
    <property type="protein sequence ID" value="KAK7535946.1"/>
    <property type="molecule type" value="Genomic_DNA"/>
</dbReference>
<accession>A0ABR1LL67</accession>
<dbReference type="InterPro" id="IPR019331">
    <property type="entry name" value="FAM192A/Fyv6_N"/>
</dbReference>
<feature type="compositionally biased region" description="Polar residues" evidence="3">
    <location>
        <begin position="202"/>
        <end position="213"/>
    </location>
</feature>
<feature type="compositionally biased region" description="Basic and acidic residues" evidence="3">
    <location>
        <begin position="90"/>
        <end position="119"/>
    </location>
</feature>
<feature type="domain" description="FAM192A/Fyv6 N-terminal" evidence="4">
    <location>
        <begin position="5"/>
        <end position="109"/>
    </location>
</feature>
<evidence type="ECO:0000256" key="1">
    <source>
        <dbReference type="ARBA" id="ARBA00004123"/>
    </source>
</evidence>
<organism evidence="5 6">
    <name type="scientific">Phyllosticta citribraziliensis</name>
    <dbReference type="NCBI Taxonomy" id="989973"/>
    <lineage>
        <taxon>Eukaryota</taxon>
        <taxon>Fungi</taxon>
        <taxon>Dikarya</taxon>
        <taxon>Ascomycota</taxon>
        <taxon>Pezizomycotina</taxon>
        <taxon>Dothideomycetes</taxon>
        <taxon>Dothideomycetes incertae sedis</taxon>
        <taxon>Botryosphaeriales</taxon>
        <taxon>Phyllostictaceae</taxon>
        <taxon>Phyllosticta</taxon>
    </lineage>
</organism>
<feature type="compositionally biased region" description="Polar residues" evidence="3">
    <location>
        <begin position="1"/>
        <end position="13"/>
    </location>
</feature>
<reference evidence="5 6" key="1">
    <citation type="submission" date="2024-04" db="EMBL/GenBank/DDBJ databases">
        <title>Phyllosticta paracitricarpa is synonymous to the EU quarantine fungus P. citricarpa based on phylogenomic analyses.</title>
        <authorList>
            <consortium name="Lawrence Berkeley National Laboratory"/>
            <person name="Van ingen-buijs V.A."/>
            <person name="Van westerhoven A.C."/>
            <person name="Haridas S."/>
            <person name="Skiadas P."/>
            <person name="Martin F."/>
            <person name="Groenewald J.Z."/>
            <person name="Crous P.W."/>
            <person name="Seidl M.F."/>
        </authorList>
    </citation>
    <scope>NUCLEOTIDE SEQUENCE [LARGE SCALE GENOMIC DNA]</scope>
    <source>
        <strain evidence="5 6">CPC 17464</strain>
    </source>
</reference>
<gene>
    <name evidence="5" type="ORF">J3D65DRAFT_626872</name>
</gene>
<name>A0ABR1LL67_9PEZI</name>
<feature type="region of interest" description="Disordered" evidence="3">
    <location>
        <begin position="1"/>
        <end position="20"/>
    </location>
</feature>
<feature type="region of interest" description="Disordered" evidence="3">
    <location>
        <begin position="90"/>
        <end position="244"/>
    </location>
</feature>
<keyword evidence="2" id="KW-0539">Nucleus</keyword>
<dbReference type="InterPro" id="IPR039845">
    <property type="entry name" value="FAM192A"/>
</dbReference>
<sequence>MSSGFVSGGTNEQPIERDEEWLKAQQEIEATRRRKEEEKEQDGGKSLYEVLQANKAKKQEAFEESIKFKNQFRSLDEDEAEFLDSVLESTRAKEAAVRTETTEQLDAFRRQQEEAERAARLAAGTEGSPAAEEEQWVPAGKKRKKGKDRENLLGVKLRKASSTDDKSTKTAAENAAASDTNSGASAGTKPTPSTLKDDSPKQAASSSNGLKSAESSEMKEKPVIPSKPAPAGLGLAGYSSDEDD</sequence>
<evidence type="ECO:0000313" key="5">
    <source>
        <dbReference type="EMBL" id="KAK7535946.1"/>
    </source>
</evidence>
<dbReference type="PANTHER" id="PTHR13495">
    <property type="entry name" value="NEFA-INTERACTING NUCLEAR PROTEIN NIP30"/>
    <property type="match status" value="1"/>
</dbReference>
<protein>
    <submittedName>
        <fullName evidence="5">N-terminal domain of NEFA-interacting nuclear protein NIP30-domain-containing protein</fullName>
    </submittedName>
</protein>
<feature type="compositionally biased region" description="Polar residues" evidence="3">
    <location>
        <begin position="177"/>
        <end position="194"/>
    </location>
</feature>
<dbReference type="Proteomes" id="UP001360953">
    <property type="component" value="Unassembled WGS sequence"/>
</dbReference>
<comment type="subcellular location">
    <subcellularLocation>
        <location evidence="1">Nucleus</location>
    </subcellularLocation>
</comment>
<evidence type="ECO:0000256" key="2">
    <source>
        <dbReference type="ARBA" id="ARBA00023242"/>
    </source>
</evidence>
<dbReference type="GeneID" id="92033380"/>
<dbReference type="PANTHER" id="PTHR13495:SF0">
    <property type="entry name" value="PSME3-INTERACTING PROTEIN"/>
    <property type="match status" value="1"/>
</dbReference>
<evidence type="ECO:0000256" key="3">
    <source>
        <dbReference type="SAM" id="MobiDB-lite"/>
    </source>
</evidence>